<comment type="caution">
    <text evidence="1">The sequence shown here is derived from an EMBL/GenBank/DDBJ whole genome shotgun (WGS) entry which is preliminary data.</text>
</comment>
<name>A0A1D1UWY1_RAMVA</name>
<proteinExistence type="predicted"/>
<dbReference type="Proteomes" id="UP000186922">
    <property type="component" value="Unassembled WGS sequence"/>
</dbReference>
<dbReference type="AlphaFoldDB" id="A0A1D1UWY1"/>
<evidence type="ECO:0000313" key="1">
    <source>
        <dbReference type="EMBL" id="GAU94146.1"/>
    </source>
</evidence>
<reference evidence="1 2" key="1">
    <citation type="journal article" date="2016" name="Nat. Commun.">
        <title>Extremotolerant tardigrade genome and improved radiotolerance of human cultured cells by tardigrade-unique protein.</title>
        <authorList>
            <person name="Hashimoto T."/>
            <person name="Horikawa D.D."/>
            <person name="Saito Y."/>
            <person name="Kuwahara H."/>
            <person name="Kozuka-Hata H."/>
            <person name="Shin-I T."/>
            <person name="Minakuchi Y."/>
            <person name="Ohishi K."/>
            <person name="Motoyama A."/>
            <person name="Aizu T."/>
            <person name="Enomoto A."/>
            <person name="Kondo K."/>
            <person name="Tanaka S."/>
            <person name="Hara Y."/>
            <person name="Koshikawa S."/>
            <person name="Sagara H."/>
            <person name="Miura T."/>
            <person name="Yokobori S."/>
            <person name="Miyagawa K."/>
            <person name="Suzuki Y."/>
            <person name="Kubo T."/>
            <person name="Oyama M."/>
            <person name="Kohara Y."/>
            <person name="Fujiyama A."/>
            <person name="Arakawa K."/>
            <person name="Katayama T."/>
            <person name="Toyoda A."/>
            <person name="Kunieda T."/>
        </authorList>
    </citation>
    <scope>NUCLEOTIDE SEQUENCE [LARGE SCALE GENOMIC DNA]</scope>
    <source>
        <strain evidence="1 2">YOKOZUNA-1</strain>
    </source>
</reference>
<dbReference type="EMBL" id="BDGG01000002">
    <property type="protein sequence ID" value="GAU94146.1"/>
    <property type="molecule type" value="Genomic_DNA"/>
</dbReference>
<sequence length="82" mass="9519">MDPVNPFNILKLLQSDYEQHFQLSDPPSEFDRMLKTFIKDVQIDLAGNTIPSKGTGHIQPLDVLRFDRRVAQLRMLLVVRLQ</sequence>
<accession>A0A1D1UWY1</accession>
<gene>
    <name evidence="1" type="primary">RvY_05972-1</name>
    <name evidence="1" type="synonym">RvY_05972.1</name>
    <name evidence="1" type="ORF">RvY_05972</name>
</gene>
<organism evidence="1 2">
    <name type="scientific">Ramazzottius varieornatus</name>
    <name type="common">Water bear</name>
    <name type="synonym">Tardigrade</name>
    <dbReference type="NCBI Taxonomy" id="947166"/>
    <lineage>
        <taxon>Eukaryota</taxon>
        <taxon>Metazoa</taxon>
        <taxon>Ecdysozoa</taxon>
        <taxon>Tardigrada</taxon>
        <taxon>Eutardigrada</taxon>
        <taxon>Parachela</taxon>
        <taxon>Hypsibioidea</taxon>
        <taxon>Ramazzottiidae</taxon>
        <taxon>Ramazzottius</taxon>
    </lineage>
</organism>
<evidence type="ECO:0000313" key="2">
    <source>
        <dbReference type="Proteomes" id="UP000186922"/>
    </source>
</evidence>
<keyword evidence="2" id="KW-1185">Reference proteome</keyword>
<protein>
    <submittedName>
        <fullName evidence="1">Uncharacterized protein</fullName>
    </submittedName>
</protein>